<organism evidence="1 2">
    <name type="scientific">Sorghum bicolor</name>
    <name type="common">Sorghum</name>
    <name type="synonym">Sorghum vulgare</name>
    <dbReference type="NCBI Taxonomy" id="4558"/>
    <lineage>
        <taxon>Eukaryota</taxon>
        <taxon>Viridiplantae</taxon>
        <taxon>Streptophyta</taxon>
        <taxon>Embryophyta</taxon>
        <taxon>Tracheophyta</taxon>
        <taxon>Spermatophyta</taxon>
        <taxon>Magnoliopsida</taxon>
        <taxon>Liliopsida</taxon>
        <taxon>Poales</taxon>
        <taxon>Poaceae</taxon>
        <taxon>PACMAD clade</taxon>
        <taxon>Panicoideae</taxon>
        <taxon>Andropogonodae</taxon>
        <taxon>Andropogoneae</taxon>
        <taxon>Sorghinae</taxon>
        <taxon>Sorghum</taxon>
    </lineage>
</organism>
<evidence type="ECO:0000313" key="1">
    <source>
        <dbReference type="EMBL" id="OQU88887.1"/>
    </source>
</evidence>
<dbReference type="Gramene" id="OQU88887">
    <property type="protein sequence ID" value="OQU88887"/>
    <property type="gene ID" value="SORBI_3002G115075"/>
</dbReference>
<dbReference type="AlphaFoldDB" id="A0A1W0W3D8"/>
<protein>
    <submittedName>
        <fullName evidence="1">Uncharacterized protein</fullName>
    </submittedName>
</protein>
<accession>A0A1W0W3D8</accession>
<dbReference type="EMBL" id="CM000761">
    <property type="protein sequence ID" value="OQU88887.1"/>
    <property type="molecule type" value="Genomic_DNA"/>
</dbReference>
<gene>
    <name evidence="1" type="ORF">SORBI_3002G115075</name>
</gene>
<reference evidence="2" key="2">
    <citation type="journal article" date="2018" name="Plant J.">
        <title>The Sorghum bicolor reference genome: improved assembly, gene annotations, a transcriptome atlas, and signatures of genome organization.</title>
        <authorList>
            <person name="McCormick R.F."/>
            <person name="Truong S.K."/>
            <person name="Sreedasyam A."/>
            <person name="Jenkins J."/>
            <person name="Shu S."/>
            <person name="Sims D."/>
            <person name="Kennedy M."/>
            <person name="Amirebrahimi M."/>
            <person name="Weers B.D."/>
            <person name="McKinley B."/>
            <person name="Mattison A."/>
            <person name="Morishige D.T."/>
            <person name="Grimwood J."/>
            <person name="Schmutz J."/>
            <person name="Mullet J.E."/>
        </authorList>
    </citation>
    <scope>NUCLEOTIDE SEQUENCE [LARGE SCALE GENOMIC DNA]</scope>
    <source>
        <strain evidence="2">cv. BTx623</strain>
    </source>
</reference>
<reference evidence="1 2" key="1">
    <citation type="journal article" date="2009" name="Nature">
        <title>The Sorghum bicolor genome and the diversification of grasses.</title>
        <authorList>
            <person name="Paterson A.H."/>
            <person name="Bowers J.E."/>
            <person name="Bruggmann R."/>
            <person name="Dubchak I."/>
            <person name="Grimwood J."/>
            <person name="Gundlach H."/>
            <person name="Haberer G."/>
            <person name="Hellsten U."/>
            <person name="Mitros T."/>
            <person name="Poliakov A."/>
            <person name="Schmutz J."/>
            <person name="Spannagl M."/>
            <person name="Tang H."/>
            <person name="Wang X."/>
            <person name="Wicker T."/>
            <person name="Bharti A.K."/>
            <person name="Chapman J."/>
            <person name="Feltus F.A."/>
            <person name="Gowik U."/>
            <person name="Grigoriev I.V."/>
            <person name="Lyons E."/>
            <person name="Maher C.A."/>
            <person name="Martis M."/>
            <person name="Narechania A."/>
            <person name="Otillar R.P."/>
            <person name="Penning B.W."/>
            <person name="Salamov A.A."/>
            <person name="Wang Y."/>
            <person name="Zhang L."/>
            <person name="Carpita N.C."/>
            <person name="Freeling M."/>
            <person name="Gingle A.R."/>
            <person name="Hash C.T."/>
            <person name="Keller B."/>
            <person name="Klein P."/>
            <person name="Kresovich S."/>
            <person name="McCann M.C."/>
            <person name="Ming R."/>
            <person name="Peterson D.G."/>
            <person name="Mehboob-ur-Rahman"/>
            <person name="Ware D."/>
            <person name="Westhoff P."/>
            <person name="Mayer K.F."/>
            <person name="Messing J."/>
            <person name="Rokhsar D.S."/>
        </authorList>
    </citation>
    <scope>NUCLEOTIDE SEQUENCE [LARGE SCALE GENOMIC DNA]</scope>
    <source>
        <strain evidence="2">cv. BTx623</strain>
    </source>
</reference>
<sequence>MSGSASASSPHQEWPQPPLLLVLLQRFYQIQDVWMCSLRLDAGGSHKLLFNCSKIQGIHLQRTLH</sequence>
<dbReference type="Proteomes" id="UP000000768">
    <property type="component" value="Chromosome 2"/>
</dbReference>
<dbReference type="InParanoid" id="A0A1W0W3D8"/>
<evidence type="ECO:0000313" key="2">
    <source>
        <dbReference type="Proteomes" id="UP000000768"/>
    </source>
</evidence>
<keyword evidence="2" id="KW-1185">Reference proteome</keyword>
<name>A0A1W0W3D8_SORBI</name>
<proteinExistence type="predicted"/>